<reference evidence="2 3" key="1">
    <citation type="journal article" date="2018" name="Front. Plant Sci.">
        <title>Red Clover (Trifolium pratense) and Zigzag Clover (T. medium) - A Picture of Genomic Similarities and Differences.</title>
        <authorList>
            <person name="Dluhosova J."/>
            <person name="Istvanek J."/>
            <person name="Nedelnik J."/>
            <person name="Repkova J."/>
        </authorList>
    </citation>
    <scope>NUCLEOTIDE SEQUENCE [LARGE SCALE GENOMIC DNA]</scope>
    <source>
        <strain evidence="3">cv. 10/8</strain>
        <tissue evidence="2">Leaf</tissue>
    </source>
</reference>
<comment type="caution">
    <text evidence="2">The sequence shown here is derived from an EMBL/GenBank/DDBJ whole genome shotgun (WGS) entry which is preliminary data.</text>
</comment>
<proteinExistence type="predicted"/>
<feature type="region of interest" description="Disordered" evidence="1">
    <location>
        <begin position="1"/>
        <end position="53"/>
    </location>
</feature>
<evidence type="ECO:0000313" key="3">
    <source>
        <dbReference type="Proteomes" id="UP000265520"/>
    </source>
</evidence>
<feature type="compositionally biased region" description="Acidic residues" evidence="1">
    <location>
        <begin position="30"/>
        <end position="47"/>
    </location>
</feature>
<protein>
    <submittedName>
        <fullName evidence="2">Uncharacterized protein</fullName>
    </submittedName>
</protein>
<name>A0A392QBX5_9FABA</name>
<evidence type="ECO:0000313" key="2">
    <source>
        <dbReference type="EMBL" id="MCI21644.1"/>
    </source>
</evidence>
<dbReference type="EMBL" id="LXQA010126024">
    <property type="protein sequence ID" value="MCI21644.1"/>
    <property type="molecule type" value="Genomic_DNA"/>
</dbReference>
<accession>A0A392QBX5</accession>
<dbReference type="AlphaFoldDB" id="A0A392QBX5"/>
<keyword evidence="3" id="KW-1185">Reference proteome</keyword>
<dbReference type="Proteomes" id="UP000265520">
    <property type="component" value="Unassembled WGS sequence"/>
</dbReference>
<organism evidence="2 3">
    <name type="scientific">Trifolium medium</name>
    <dbReference type="NCBI Taxonomy" id="97028"/>
    <lineage>
        <taxon>Eukaryota</taxon>
        <taxon>Viridiplantae</taxon>
        <taxon>Streptophyta</taxon>
        <taxon>Embryophyta</taxon>
        <taxon>Tracheophyta</taxon>
        <taxon>Spermatophyta</taxon>
        <taxon>Magnoliopsida</taxon>
        <taxon>eudicotyledons</taxon>
        <taxon>Gunneridae</taxon>
        <taxon>Pentapetalae</taxon>
        <taxon>rosids</taxon>
        <taxon>fabids</taxon>
        <taxon>Fabales</taxon>
        <taxon>Fabaceae</taxon>
        <taxon>Papilionoideae</taxon>
        <taxon>50 kb inversion clade</taxon>
        <taxon>NPAAA clade</taxon>
        <taxon>Hologalegina</taxon>
        <taxon>IRL clade</taxon>
        <taxon>Trifolieae</taxon>
        <taxon>Trifolium</taxon>
    </lineage>
</organism>
<feature type="non-terminal residue" evidence="2">
    <location>
        <position position="1"/>
    </location>
</feature>
<sequence length="53" mass="5633">KQNKKFHNDSGSGSEKQASDAKVKINPAVDVDDDDAMVNGVDDDGDESGLKKI</sequence>
<evidence type="ECO:0000256" key="1">
    <source>
        <dbReference type="SAM" id="MobiDB-lite"/>
    </source>
</evidence>